<dbReference type="Pfam" id="PF12900">
    <property type="entry name" value="Pyridox_ox_2"/>
    <property type="match status" value="1"/>
</dbReference>
<gene>
    <name evidence="1" type="ORF">GCM10011352_00720</name>
</gene>
<protein>
    <submittedName>
        <fullName evidence="1">Flavin-nucleotide-binding protein</fullName>
    </submittedName>
</protein>
<proteinExistence type="predicted"/>
<dbReference type="EMBL" id="BMIJ01000001">
    <property type="protein sequence ID" value="GGB78953.1"/>
    <property type="molecule type" value="Genomic_DNA"/>
</dbReference>
<keyword evidence="2" id="KW-1185">Reference proteome</keyword>
<dbReference type="SUPFAM" id="SSF50475">
    <property type="entry name" value="FMN-binding split barrel"/>
    <property type="match status" value="1"/>
</dbReference>
<dbReference type="Gene3D" id="2.30.110.10">
    <property type="entry name" value="Electron Transport, Fmn-binding Protein, Chain A"/>
    <property type="match status" value="1"/>
</dbReference>
<accession>A0ABQ1JZL8</accession>
<dbReference type="Proteomes" id="UP000629025">
    <property type="component" value="Unassembled WGS sequence"/>
</dbReference>
<reference evidence="2" key="1">
    <citation type="journal article" date="2019" name="Int. J. Syst. Evol. Microbiol.">
        <title>The Global Catalogue of Microorganisms (GCM) 10K type strain sequencing project: providing services to taxonomists for standard genome sequencing and annotation.</title>
        <authorList>
            <consortium name="The Broad Institute Genomics Platform"/>
            <consortium name="The Broad Institute Genome Sequencing Center for Infectious Disease"/>
            <person name="Wu L."/>
            <person name="Ma J."/>
        </authorList>
    </citation>
    <scope>NUCLEOTIDE SEQUENCE [LARGE SCALE GENOMIC DNA]</scope>
    <source>
        <strain evidence="2">CGMCC 1.15341</strain>
    </source>
</reference>
<sequence length="199" mass="22514">MTEYRKTERTRVKRLPKRAEYDVDTVNAIIDEALICHIATQLDRQSLLQPTIHWRDGNQLYVHGSSKNGLFKALLEGNEACIAITHLDGIVFARSAFHHSVNYRSVVIYSQARLVEDSDEKRHALDQLLEKFHRGRSAQARPANEIELKATSVLAFELDELSAKIRTGGPVDDAEDMKLPVWAGVQPVTTQLGEIELER</sequence>
<evidence type="ECO:0000313" key="2">
    <source>
        <dbReference type="Proteomes" id="UP000629025"/>
    </source>
</evidence>
<dbReference type="PANTHER" id="PTHR34071">
    <property type="entry name" value="5-NITROIMIDAZOLE ANTIBIOTICS RESISTANCE PROTEIN, NIMA-FAMILY-RELATED PROTEIN-RELATED"/>
    <property type="match status" value="1"/>
</dbReference>
<evidence type="ECO:0000313" key="1">
    <source>
        <dbReference type="EMBL" id="GGB78953.1"/>
    </source>
</evidence>
<organism evidence="1 2">
    <name type="scientific">Marinobacterium zhoushanense</name>
    <dbReference type="NCBI Taxonomy" id="1679163"/>
    <lineage>
        <taxon>Bacteria</taxon>
        <taxon>Pseudomonadati</taxon>
        <taxon>Pseudomonadota</taxon>
        <taxon>Gammaproteobacteria</taxon>
        <taxon>Oceanospirillales</taxon>
        <taxon>Oceanospirillaceae</taxon>
        <taxon>Marinobacterium</taxon>
    </lineage>
</organism>
<dbReference type="InterPro" id="IPR012349">
    <property type="entry name" value="Split_barrel_FMN-bd"/>
</dbReference>
<dbReference type="RefSeq" id="WP_188745129.1">
    <property type="nucleotide sequence ID" value="NZ_BMIJ01000001.1"/>
</dbReference>
<name>A0ABQ1JZL8_9GAMM</name>
<comment type="caution">
    <text evidence="1">The sequence shown here is derived from an EMBL/GenBank/DDBJ whole genome shotgun (WGS) entry which is preliminary data.</text>
</comment>
<dbReference type="InterPro" id="IPR024747">
    <property type="entry name" value="Pyridox_Oxase-rel"/>
</dbReference>
<dbReference type="PANTHER" id="PTHR34071:SF2">
    <property type="entry name" value="FLAVIN-NUCLEOTIDE-BINDING PROTEIN"/>
    <property type="match status" value="1"/>
</dbReference>